<evidence type="ECO:0000256" key="1">
    <source>
        <dbReference type="SAM" id="Phobius"/>
    </source>
</evidence>
<evidence type="ECO:0000313" key="3">
    <source>
        <dbReference type="Proteomes" id="UP000800035"/>
    </source>
</evidence>
<reference evidence="2" key="1">
    <citation type="journal article" date="2020" name="Stud. Mycol.">
        <title>101 Dothideomycetes genomes: a test case for predicting lifestyles and emergence of pathogens.</title>
        <authorList>
            <person name="Haridas S."/>
            <person name="Albert R."/>
            <person name="Binder M."/>
            <person name="Bloem J."/>
            <person name="Labutti K."/>
            <person name="Salamov A."/>
            <person name="Andreopoulos B."/>
            <person name="Baker S."/>
            <person name="Barry K."/>
            <person name="Bills G."/>
            <person name="Bluhm B."/>
            <person name="Cannon C."/>
            <person name="Castanera R."/>
            <person name="Culley D."/>
            <person name="Daum C."/>
            <person name="Ezra D."/>
            <person name="Gonzalez J."/>
            <person name="Henrissat B."/>
            <person name="Kuo A."/>
            <person name="Liang C."/>
            <person name="Lipzen A."/>
            <person name="Lutzoni F."/>
            <person name="Magnuson J."/>
            <person name="Mondo S."/>
            <person name="Nolan M."/>
            <person name="Ohm R."/>
            <person name="Pangilinan J."/>
            <person name="Park H.-J."/>
            <person name="Ramirez L."/>
            <person name="Alfaro M."/>
            <person name="Sun H."/>
            <person name="Tritt A."/>
            <person name="Yoshinaga Y."/>
            <person name="Zwiers L.-H."/>
            <person name="Turgeon B."/>
            <person name="Goodwin S."/>
            <person name="Spatafora J."/>
            <person name="Crous P."/>
            <person name="Grigoriev I."/>
        </authorList>
    </citation>
    <scope>NUCLEOTIDE SEQUENCE</scope>
    <source>
        <strain evidence="2">CBS 675.92</strain>
    </source>
</reference>
<evidence type="ECO:0008006" key="4">
    <source>
        <dbReference type="Google" id="ProtNLM"/>
    </source>
</evidence>
<keyword evidence="1" id="KW-0812">Transmembrane</keyword>
<accession>A0A6A5U1D0</accession>
<organism evidence="2 3">
    <name type="scientific">Byssothecium circinans</name>
    <dbReference type="NCBI Taxonomy" id="147558"/>
    <lineage>
        <taxon>Eukaryota</taxon>
        <taxon>Fungi</taxon>
        <taxon>Dikarya</taxon>
        <taxon>Ascomycota</taxon>
        <taxon>Pezizomycotina</taxon>
        <taxon>Dothideomycetes</taxon>
        <taxon>Pleosporomycetidae</taxon>
        <taxon>Pleosporales</taxon>
        <taxon>Massarineae</taxon>
        <taxon>Massarinaceae</taxon>
        <taxon>Byssothecium</taxon>
    </lineage>
</organism>
<dbReference type="AlphaFoldDB" id="A0A6A5U1D0"/>
<feature type="transmembrane region" description="Helical" evidence="1">
    <location>
        <begin position="242"/>
        <end position="262"/>
    </location>
</feature>
<keyword evidence="1" id="KW-0472">Membrane</keyword>
<proteinExistence type="predicted"/>
<protein>
    <recommendedName>
        <fullName evidence="4">Mid2 domain-containing protein</fullName>
    </recommendedName>
</protein>
<gene>
    <name evidence="2" type="ORF">CC80DRAFT_533676</name>
</gene>
<dbReference type="OrthoDB" id="3801000at2759"/>
<keyword evidence="3" id="KW-1185">Reference proteome</keyword>
<name>A0A6A5U1D0_9PLEO</name>
<keyword evidence="1" id="KW-1133">Transmembrane helix</keyword>
<dbReference type="Proteomes" id="UP000800035">
    <property type="component" value="Unassembled WGS sequence"/>
</dbReference>
<sequence length="354" mass="37276">MTTPTTPRPADCTQDPSYTLDTSLCWSLPASSYANKYGQTTWPRDFNIRTGTESPTPFAYFNSATTTKFDKCRPGPRSCDHTYTGAPCPAGNTAMSVDAILGRTTEFCCPKASALGGAMVIRLGSADETEAPTSTTASLVHCMYMLDDKKSLLNMDTEALAGSSAPTESVKNRNLLYIRAFTAVYSTLPSPTATPGLASSLPVTAANVPVTSIIGNSTASGGVSSTPSQIPTTSGLGVGAKAGIGVVVGIAAVVAIVGFLFLRRFQQRKRQEKGRSMSTFEKAELPASDKPKVHHEVFEMAAREDVLPRQEIDANGELKFLEAPGATAAVELSTANGPVEMYAASRPVEIGSGR</sequence>
<evidence type="ECO:0000313" key="2">
    <source>
        <dbReference type="EMBL" id="KAF1958645.1"/>
    </source>
</evidence>
<dbReference type="EMBL" id="ML976986">
    <property type="protein sequence ID" value="KAF1958645.1"/>
    <property type="molecule type" value="Genomic_DNA"/>
</dbReference>